<dbReference type="GO" id="GO:0031267">
    <property type="term" value="F:small GTPase binding"/>
    <property type="evidence" value="ECO:0007669"/>
    <property type="project" value="TreeGrafter"/>
</dbReference>
<comment type="caution">
    <text evidence="7">The sequence shown here is derived from an EMBL/GenBank/DDBJ whole genome shotgun (WGS) entry which is preliminary data.</text>
</comment>
<evidence type="ECO:0000313" key="7">
    <source>
        <dbReference type="EMBL" id="RKF71880.1"/>
    </source>
</evidence>
<evidence type="ECO:0000256" key="1">
    <source>
        <dbReference type="ARBA" id="ARBA00004555"/>
    </source>
</evidence>
<protein>
    <submittedName>
        <fullName evidence="7">GRIP domain-containing protein</fullName>
    </submittedName>
</protein>
<proteinExistence type="predicted"/>
<feature type="region of interest" description="Disordered" evidence="5">
    <location>
        <begin position="96"/>
        <end position="134"/>
    </location>
</feature>
<dbReference type="Proteomes" id="UP000285326">
    <property type="component" value="Unassembled WGS sequence"/>
</dbReference>
<dbReference type="InterPro" id="IPR000237">
    <property type="entry name" value="GRIP_dom"/>
</dbReference>
<dbReference type="AlphaFoldDB" id="A0A420IBF9"/>
<evidence type="ECO:0000256" key="4">
    <source>
        <dbReference type="SAM" id="Coils"/>
    </source>
</evidence>
<reference evidence="7 8" key="1">
    <citation type="journal article" date="2018" name="BMC Genomics">
        <title>Comparative genome analyses reveal sequence features reflecting distinct modes of host-adaptation between dicot and monocot powdery mildew.</title>
        <authorList>
            <person name="Wu Y."/>
            <person name="Ma X."/>
            <person name="Pan Z."/>
            <person name="Kale S.D."/>
            <person name="Song Y."/>
            <person name="King H."/>
            <person name="Zhang Q."/>
            <person name="Presley C."/>
            <person name="Deng X."/>
            <person name="Wei C.I."/>
            <person name="Xiao S."/>
        </authorList>
    </citation>
    <scope>NUCLEOTIDE SEQUENCE [LARGE SCALE GENOMIC DNA]</scope>
    <source>
        <strain evidence="7">UMSG1</strain>
    </source>
</reference>
<feature type="domain" description="GRIP" evidence="6">
    <location>
        <begin position="513"/>
        <end position="564"/>
    </location>
</feature>
<evidence type="ECO:0000256" key="2">
    <source>
        <dbReference type="ARBA" id="ARBA00023034"/>
    </source>
</evidence>
<dbReference type="PANTHER" id="PTHR18921">
    <property type="entry name" value="MYOSIN HEAVY CHAIN - RELATED"/>
    <property type="match status" value="1"/>
</dbReference>
<name>A0A420IBF9_9PEZI</name>
<keyword evidence="2" id="KW-0333">Golgi apparatus</keyword>
<evidence type="ECO:0000256" key="3">
    <source>
        <dbReference type="ARBA" id="ARBA00023054"/>
    </source>
</evidence>
<accession>A0A420IBF9</accession>
<organism evidence="7 8">
    <name type="scientific">Golovinomyces cichoracearum</name>
    <dbReference type="NCBI Taxonomy" id="62708"/>
    <lineage>
        <taxon>Eukaryota</taxon>
        <taxon>Fungi</taxon>
        <taxon>Dikarya</taxon>
        <taxon>Ascomycota</taxon>
        <taxon>Pezizomycotina</taxon>
        <taxon>Leotiomycetes</taxon>
        <taxon>Erysiphales</taxon>
        <taxon>Erysiphaceae</taxon>
        <taxon>Golovinomyces</taxon>
    </lineage>
</organism>
<feature type="coiled-coil region" evidence="4">
    <location>
        <begin position="173"/>
        <end position="240"/>
    </location>
</feature>
<feature type="region of interest" description="Disordered" evidence="5">
    <location>
        <begin position="619"/>
        <end position="639"/>
    </location>
</feature>
<dbReference type="Pfam" id="PF10375">
    <property type="entry name" value="GRAB"/>
    <property type="match status" value="1"/>
</dbReference>
<dbReference type="PROSITE" id="PS50913">
    <property type="entry name" value="GRIP"/>
    <property type="match status" value="1"/>
</dbReference>
<gene>
    <name evidence="7" type="ORF">GcM1_250283</name>
</gene>
<dbReference type="InterPro" id="IPR019459">
    <property type="entry name" value="GRAB"/>
</dbReference>
<dbReference type="EMBL" id="MCBS01025000">
    <property type="protein sequence ID" value="RKF71880.1"/>
    <property type="molecule type" value="Genomic_DNA"/>
</dbReference>
<dbReference type="GO" id="GO:0007030">
    <property type="term" value="P:Golgi organization"/>
    <property type="evidence" value="ECO:0007669"/>
    <property type="project" value="TreeGrafter"/>
</dbReference>
<evidence type="ECO:0000259" key="6">
    <source>
        <dbReference type="PROSITE" id="PS50913"/>
    </source>
</evidence>
<dbReference type="GO" id="GO:0006888">
    <property type="term" value="P:endoplasmic reticulum to Golgi vesicle-mediated transport"/>
    <property type="evidence" value="ECO:0007669"/>
    <property type="project" value="TreeGrafter"/>
</dbReference>
<feature type="coiled-coil region" evidence="4">
    <location>
        <begin position="277"/>
        <end position="463"/>
    </location>
</feature>
<evidence type="ECO:0000256" key="5">
    <source>
        <dbReference type="SAM" id="MobiDB-lite"/>
    </source>
</evidence>
<keyword evidence="3 4" id="KW-0175">Coiled coil</keyword>
<sequence length="639" mass="73436">MGLDRDFNGCNHKQHRGQTGSVCRIFNKTSYAINNSIRYLLNKKIFKKRMSSASTTTPNRSLQDGLEEFPFTNSLSPVPKTKNSKKKKVVKHNFPTNNTKTVSKIPVSPLGQNRNGCKEDEENKETSLNNDSPECIEVHTNGLLDKISDVKDKITEENSNSSLLNETETSMRLKLMSQEREDLLIEAENFRKSLEDIQGRHDSDFSDIKSKHADEILKIKSEHEKEISELQQKYTEEISQIKIELDESIAVKDAAEAQYQNLLGRVSTIKSSLGERFKADRQELAEARTQIEELKLASEIQEQRQRELDERIEISDSAYQEAQREISSLTEQYNSSQQELSHHLEDLSTQLIQLRSEADASKEATASWEMLAMEERSRREGLTQRIKDADEQVLSYRQSLESAIRESDHHLETIENLRRSIDVAQDTHKRELQETTESYEKQIQDLKKLIHEANSRISEFESSHNVQQAELDRLAPVEKELKEKNLLIGKLRHETIVLNEHLTKALRFLKKTKPEDNIDRQIVTNHFLHFLALDRSDPKKFQVLQLIASLLNWTDEQKEQAGLARPGASNFNYRLPSNNFHRTPSSSSLSIDLFNDGSSRKESLTELWKGFIGRTTEDGEMQNNCESQVLSSTAKPEKE</sequence>
<evidence type="ECO:0000313" key="8">
    <source>
        <dbReference type="Proteomes" id="UP000285326"/>
    </source>
</evidence>
<comment type="subcellular location">
    <subcellularLocation>
        <location evidence="1">Golgi apparatus</location>
    </subcellularLocation>
</comment>
<dbReference type="GO" id="GO:0005794">
    <property type="term" value="C:Golgi apparatus"/>
    <property type="evidence" value="ECO:0007669"/>
    <property type="project" value="UniProtKB-SubCell"/>
</dbReference>
<feature type="compositionally biased region" description="Polar residues" evidence="5">
    <location>
        <begin position="621"/>
        <end position="639"/>
    </location>
</feature>
<dbReference type="PANTHER" id="PTHR18921:SF2">
    <property type="entry name" value="THYROID RECEPTOR-INTERACTING PROTEIN 11"/>
    <property type="match status" value="1"/>
</dbReference>